<evidence type="ECO:0000313" key="1">
    <source>
        <dbReference type="EMBL" id="CAB4215002.1"/>
    </source>
</evidence>
<protein>
    <submittedName>
        <fullName evidence="2">Uncharacterized protein</fullName>
    </submittedName>
</protein>
<gene>
    <name evidence="1" type="ORF">UFOVP1467_43</name>
    <name evidence="2" type="ORF">UFOVP1616_27</name>
</gene>
<organism evidence="2">
    <name type="scientific">uncultured Caudovirales phage</name>
    <dbReference type="NCBI Taxonomy" id="2100421"/>
    <lineage>
        <taxon>Viruses</taxon>
        <taxon>Duplodnaviria</taxon>
        <taxon>Heunggongvirae</taxon>
        <taxon>Uroviricota</taxon>
        <taxon>Caudoviricetes</taxon>
        <taxon>Peduoviridae</taxon>
        <taxon>Maltschvirus</taxon>
        <taxon>Maltschvirus maltsch</taxon>
    </lineage>
</organism>
<name>A0A6J5SXE0_9CAUD</name>
<dbReference type="EMBL" id="LR797420">
    <property type="protein sequence ID" value="CAB4215002.1"/>
    <property type="molecule type" value="Genomic_DNA"/>
</dbReference>
<proteinExistence type="predicted"/>
<evidence type="ECO:0000313" key="2">
    <source>
        <dbReference type="EMBL" id="CAB4219646.1"/>
    </source>
</evidence>
<dbReference type="EMBL" id="LR797480">
    <property type="protein sequence ID" value="CAB4219646.1"/>
    <property type="molecule type" value="Genomic_DNA"/>
</dbReference>
<sequence>MSPKSEKCPCPCSTPHVEGQPYRHEFKHDADGWISTDLDVAEPHSVHWCQRCTSSHMSCCNKHLFTEPCRNQMDRLPL</sequence>
<accession>A0A6J5SXE0</accession>
<reference evidence="2" key="1">
    <citation type="submission" date="2020-05" db="EMBL/GenBank/DDBJ databases">
        <authorList>
            <person name="Chiriac C."/>
            <person name="Salcher M."/>
            <person name="Ghai R."/>
            <person name="Kavagutti S V."/>
        </authorList>
    </citation>
    <scope>NUCLEOTIDE SEQUENCE</scope>
</reference>